<name>A0ABQ3B5E7_9GAMM</name>
<evidence type="ECO:0000313" key="1">
    <source>
        <dbReference type="EMBL" id="GGY79034.1"/>
    </source>
</evidence>
<sequence>MQADGDAGNATLEQVTAACYADIEAEDYTGARTRLRRMEAMGRTGKRLAHADWFITLMAAESDCDSRGIEQLLSDNDREFGALIRGQRVALVGPVPSKIAQGAEIDEHDVVVKFGYRGGDKGRDPETQGARLDVSYYNNSQAKLLAESNYDEVFASIRWAVCNNRKGLSHFPEDYPGLRLVASLQWLLPDTHLNAGPNALLDLLRFEPSGIKVFNTDMMLSSGRFAGYFPDGAKSIDHTRSFIKTHDPILQYQLMHRLWVCGHIEGDERFEEVMEMGLVGYLNELQKAYGANTRALV</sequence>
<organism evidence="1 2">
    <name type="scientific">Marinobacter zhanjiangensis</name>
    <dbReference type="NCBI Taxonomy" id="578215"/>
    <lineage>
        <taxon>Bacteria</taxon>
        <taxon>Pseudomonadati</taxon>
        <taxon>Pseudomonadota</taxon>
        <taxon>Gammaproteobacteria</taxon>
        <taxon>Pseudomonadales</taxon>
        <taxon>Marinobacteraceae</taxon>
        <taxon>Marinobacter</taxon>
    </lineage>
</organism>
<reference evidence="2" key="1">
    <citation type="journal article" date="2019" name="Int. J. Syst. Evol. Microbiol.">
        <title>The Global Catalogue of Microorganisms (GCM) 10K type strain sequencing project: providing services to taxonomists for standard genome sequencing and annotation.</title>
        <authorList>
            <consortium name="The Broad Institute Genomics Platform"/>
            <consortium name="The Broad Institute Genome Sequencing Center for Infectious Disease"/>
            <person name="Wu L."/>
            <person name="Ma J."/>
        </authorList>
    </citation>
    <scope>NUCLEOTIDE SEQUENCE [LARGE SCALE GENOMIC DNA]</scope>
    <source>
        <strain evidence="2">KCTC 22280</strain>
    </source>
</reference>
<evidence type="ECO:0000313" key="2">
    <source>
        <dbReference type="Proteomes" id="UP000601597"/>
    </source>
</evidence>
<comment type="caution">
    <text evidence="1">The sequence shown here is derived from an EMBL/GenBank/DDBJ whole genome shotgun (WGS) entry which is preliminary data.</text>
</comment>
<dbReference type="EMBL" id="BMXV01000006">
    <property type="protein sequence ID" value="GGY79034.1"/>
    <property type="molecule type" value="Genomic_DNA"/>
</dbReference>
<dbReference type="Proteomes" id="UP000601597">
    <property type="component" value="Unassembled WGS sequence"/>
</dbReference>
<keyword evidence="2" id="KW-1185">Reference proteome</keyword>
<dbReference type="RefSeq" id="WP_189577407.1">
    <property type="nucleotide sequence ID" value="NZ_BMXV01000006.1"/>
</dbReference>
<gene>
    <name evidence="1" type="ORF">GCM10007071_28060</name>
</gene>
<proteinExistence type="predicted"/>
<accession>A0ABQ3B5E7</accession>
<protein>
    <submittedName>
        <fullName evidence="1">Uncharacterized protein</fullName>
    </submittedName>
</protein>